<name>A0ABK9NGB7_GLOMM</name>
<proteinExistence type="predicted"/>
<evidence type="ECO:0000313" key="1">
    <source>
        <dbReference type="EnsemblMetazoa" id="GMOY014204.P1362"/>
    </source>
</evidence>
<keyword evidence="2" id="KW-1185">Reference proteome</keyword>
<dbReference type="Proteomes" id="UP000092444">
    <property type="component" value="Unassembled WGS sequence"/>
</dbReference>
<reference evidence="1" key="1">
    <citation type="submission" date="2025-05" db="UniProtKB">
        <authorList>
            <consortium name="EnsemblMetazoa"/>
        </authorList>
    </citation>
    <scope>IDENTIFICATION</scope>
    <source>
        <strain evidence="1">Yale</strain>
    </source>
</reference>
<accession>A0ABK9NGB7</accession>
<dbReference type="EnsemblMetazoa" id="GMOY014204.R1362">
    <property type="protein sequence ID" value="GMOY014204.P1362"/>
    <property type="gene ID" value="GMOY014204"/>
</dbReference>
<evidence type="ECO:0000313" key="2">
    <source>
        <dbReference type="Proteomes" id="UP000092444"/>
    </source>
</evidence>
<protein>
    <submittedName>
        <fullName evidence="1">Uncharacterized protein</fullName>
    </submittedName>
</protein>
<dbReference type="EMBL" id="CCAG010020403">
    <property type="status" value="NOT_ANNOTATED_CDS"/>
    <property type="molecule type" value="Genomic_DNA"/>
</dbReference>
<organism evidence="1 2">
    <name type="scientific">Glossina morsitans morsitans</name>
    <name type="common">Savannah tsetse fly</name>
    <dbReference type="NCBI Taxonomy" id="37546"/>
    <lineage>
        <taxon>Eukaryota</taxon>
        <taxon>Metazoa</taxon>
        <taxon>Ecdysozoa</taxon>
        <taxon>Arthropoda</taxon>
        <taxon>Hexapoda</taxon>
        <taxon>Insecta</taxon>
        <taxon>Pterygota</taxon>
        <taxon>Neoptera</taxon>
        <taxon>Endopterygota</taxon>
        <taxon>Diptera</taxon>
        <taxon>Brachycera</taxon>
        <taxon>Muscomorpha</taxon>
        <taxon>Hippoboscoidea</taxon>
        <taxon>Glossinidae</taxon>
        <taxon>Glossina</taxon>
    </lineage>
</organism>
<sequence>MVLSIFSMTSSIVRGAKAAYFAARSACSFPTRNPKHFNISAGCCNHII</sequence>